<feature type="domain" description="ABC transporter" evidence="4">
    <location>
        <begin position="2"/>
        <end position="204"/>
    </location>
</feature>
<reference evidence="5 6" key="1">
    <citation type="submission" date="2020-08" db="EMBL/GenBank/DDBJ databases">
        <title>Genomic Encyclopedia of Type Strains, Phase IV (KMG-IV): sequencing the most valuable type-strain genomes for metagenomic binning, comparative biology and taxonomic classification.</title>
        <authorList>
            <person name="Goeker M."/>
        </authorList>
    </citation>
    <scope>NUCLEOTIDE SEQUENCE [LARGE SCALE GENOMIC DNA]</scope>
    <source>
        <strain evidence="5 6">DSM 102044</strain>
    </source>
</reference>
<keyword evidence="2" id="KW-0547">Nucleotide-binding</keyword>
<dbReference type="SUPFAM" id="SSF52540">
    <property type="entry name" value="P-loop containing nucleoside triphosphate hydrolases"/>
    <property type="match status" value="1"/>
</dbReference>
<sequence>MLNLHNFHKSYSSGFSISVDQLTLEPGLHLIKGANGSGKSTLLKAIAGIHDFQGEINLLGVSIKKDPVSYRKMVNFSEAEPVFPEFLSLDELINFTASVILPDKKQIDELKEKLDIGDYSENPISSYSSGMLKKSALLLAFLGNPKLIILDEPFTTIDLATQRHLKELILSKLNEGISFILTSHLADFEDLFEYTSTMEIKNGSFV</sequence>
<dbReference type="PANTHER" id="PTHR42939:SF1">
    <property type="entry name" value="ABC TRANSPORTER ATP-BINDING PROTEIN ALBC-RELATED"/>
    <property type="match status" value="1"/>
</dbReference>
<dbReference type="RefSeq" id="WP_184492667.1">
    <property type="nucleotide sequence ID" value="NZ_JACIJO010000001.1"/>
</dbReference>
<dbReference type="InterPro" id="IPR051782">
    <property type="entry name" value="ABC_Transporter_VariousFunc"/>
</dbReference>
<proteinExistence type="predicted"/>
<keyword evidence="6" id="KW-1185">Reference proteome</keyword>
<dbReference type="GO" id="GO:0005524">
    <property type="term" value="F:ATP binding"/>
    <property type="evidence" value="ECO:0007669"/>
    <property type="project" value="UniProtKB-KW"/>
</dbReference>
<keyword evidence="1" id="KW-0813">Transport</keyword>
<evidence type="ECO:0000259" key="4">
    <source>
        <dbReference type="PROSITE" id="PS50893"/>
    </source>
</evidence>
<evidence type="ECO:0000256" key="3">
    <source>
        <dbReference type="ARBA" id="ARBA00022840"/>
    </source>
</evidence>
<dbReference type="InterPro" id="IPR027417">
    <property type="entry name" value="P-loop_NTPase"/>
</dbReference>
<keyword evidence="3 5" id="KW-0067">ATP-binding</keyword>
<evidence type="ECO:0000256" key="2">
    <source>
        <dbReference type="ARBA" id="ARBA00022741"/>
    </source>
</evidence>
<dbReference type="EMBL" id="JACIJO010000001">
    <property type="protein sequence ID" value="MBB6324704.1"/>
    <property type="molecule type" value="Genomic_DNA"/>
</dbReference>
<evidence type="ECO:0000256" key="1">
    <source>
        <dbReference type="ARBA" id="ARBA00022448"/>
    </source>
</evidence>
<dbReference type="PROSITE" id="PS50893">
    <property type="entry name" value="ABC_TRANSPORTER_2"/>
    <property type="match status" value="1"/>
</dbReference>
<evidence type="ECO:0000313" key="6">
    <source>
        <dbReference type="Proteomes" id="UP000588604"/>
    </source>
</evidence>
<dbReference type="PANTHER" id="PTHR42939">
    <property type="entry name" value="ABC TRANSPORTER ATP-BINDING PROTEIN ALBC-RELATED"/>
    <property type="match status" value="1"/>
</dbReference>
<accession>A0A841MIK3</accession>
<dbReference type="AlphaFoldDB" id="A0A841MIK3"/>
<dbReference type="Pfam" id="PF00005">
    <property type="entry name" value="ABC_tran"/>
    <property type="match status" value="1"/>
</dbReference>
<dbReference type="Gene3D" id="3.40.50.300">
    <property type="entry name" value="P-loop containing nucleotide triphosphate hydrolases"/>
    <property type="match status" value="1"/>
</dbReference>
<dbReference type="GO" id="GO:0016887">
    <property type="term" value="F:ATP hydrolysis activity"/>
    <property type="evidence" value="ECO:0007669"/>
    <property type="project" value="InterPro"/>
</dbReference>
<dbReference type="SMART" id="SM00382">
    <property type="entry name" value="AAA"/>
    <property type="match status" value="1"/>
</dbReference>
<evidence type="ECO:0000313" key="5">
    <source>
        <dbReference type="EMBL" id="MBB6324704.1"/>
    </source>
</evidence>
<dbReference type="InterPro" id="IPR003593">
    <property type="entry name" value="AAA+_ATPase"/>
</dbReference>
<dbReference type="InterPro" id="IPR003439">
    <property type="entry name" value="ABC_transporter-like_ATP-bd"/>
</dbReference>
<name>A0A841MIK3_9BACT</name>
<gene>
    <name evidence="5" type="ORF">FHS59_000319</name>
</gene>
<dbReference type="Proteomes" id="UP000588604">
    <property type="component" value="Unassembled WGS sequence"/>
</dbReference>
<organism evidence="5 6">
    <name type="scientific">Algoriphagus iocasae</name>
    <dbReference type="NCBI Taxonomy" id="1836499"/>
    <lineage>
        <taxon>Bacteria</taxon>
        <taxon>Pseudomonadati</taxon>
        <taxon>Bacteroidota</taxon>
        <taxon>Cytophagia</taxon>
        <taxon>Cytophagales</taxon>
        <taxon>Cyclobacteriaceae</taxon>
        <taxon>Algoriphagus</taxon>
    </lineage>
</organism>
<protein>
    <submittedName>
        <fullName evidence="5">ABC-2 type transport system ATP-binding protein</fullName>
    </submittedName>
</protein>
<comment type="caution">
    <text evidence="5">The sequence shown here is derived from an EMBL/GenBank/DDBJ whole genome shotgun (WGS) entry which is preliminary data.</text>
</comment>